<accession>A0A7G5EIC0</accession>
<proteinExistence type="predicted"/>
<name>A0A7G5EIC0_9BURK</name>
<evidence type="ECO:0000313" key="2">
    <source>
        <dbReference type="Proteomes" id="UP000515240"/>
    </source>
</evidence>
<evidence type="ECO:0000313" key="1">
    <source>
        <dbReference type="EMBL" id="QMV73745.1"/>
    </source>
</evidence>
<keyword evidence="2" id="KW-1185">Reference proteome</keyword>
<dbReference type="Proteomes" id="UP000515240">
    <property type="component" value="Chromosome"/>
</dbReference>
<reference evidence="1 2" key="1">
    <citation type="journal article" date="2020" name="G3 (Bethesda)">
        <title>CeMbio - The Caenorhabditis elegans Microbiome Resource.</title>
        <authorList>
            <person name="Dirksen P."/>
            <person name="Assie A."/>
            <person name="Zimmermann J."/>
            <person name="Zhang F."/>
            <person name="Tietje A.M."/>
            <person name="Marsh S.A."/>
            <person name="Felix M.A."/>
            <person name="Shapira M."/>
            <person name="Kaleta C."/>
            <person name="Schulenburg H."/>
            <person name="Samuel B."/>
        </authorList>
    </citation>
    <scope>NUCLEOTIDE SEQUENCE [LARGE SCALE GENOMIC DNA]</scope>
    <source>
        <strain evidence="1 2">BIGb0172</strain>
    </source>
</reference>
<protein>
    <submittedName>
        <fullName evidence="1">Uncharacterized protein</fullName>
    </submittedName>
</protein>
<sequence>MMKPKLSKAQRTMLHNVVSGRPLLVGLTRNSISNGASSTVQALHRAGMLQGADNKPTAAGLAYFKT</sequence>
<dbReference type="KEGG" id="cpis:HS961_13415"/>
<gene>
    <name evidence="1" type="ORF">HS961_13415</name>
</gene>
<dbReference type="EMBL" id="CP058554">
    <property type="protein sequence ID" value="QMV73745.1"/>
    <property type="molecule type" value="Genomic_DNA"/>
</dbReference>
<dbReference type="RefSeq" id="WP_182322729.1">
    <property type="nucleotide sequence ID" value="NZ_CP058554.1"/>
</dbReference>
<dbReference type="AlphaFoldDB" id="A0A7G5EIC0"/>
<organism evidence="1 2">
    <name type="scientific">Comamonas piscis</name>
    <dbReference type="NCBI Taxonomy" id="1562974"/>
    <lineage>
        <taxon>Bacteria</taxon>
        <taxon>Pseudomonadati</taxon>
        <taxon>Pseudomonadota</taxon>
        <taxon>Betaproteobacteria</taxon>
        <taxon>Burkholderiales</taxon>
        <taxon>Comamonadaceae</taxon>
        <taxon>Comamonas</taxon>
    </lineage>
</organism>